<feature type="compositionally biased region" description="Basic and acidic residues" evidence="6">
    <location>
        <begin position="323"/>
        <end position="370"/>
    </location>
</feature>
<feature type="domain" description="AMP-dependent synthetase/ligase" evidence="7">
    <location>
        <begin position="179"/>
        <end position="532"/>
    </location>
</feature>
<evidence type="ECO:0000256" key="5">
    <source>
        <dbReference type="ARBA" id="ARBA00022840"/>
    </source>
</evidence>
<feature type="domain" description="Acetyl-coenzyme A synthetase N-terminal" evidence="9">
    <location>
        <begin position="124"/>
        <end position="177"/>
    </location>
</feature>
<dbReference type="PANTHER" id="PTHR24095:SF14">
    <property type="entry name" value="ACETYL-COENZYME A SYNTHETASE 1"/>
    <property type="match status" value="1"/>
</dbReference>
<dbReference type="Gene3D" id="3.40.50.12780">
    <property type="entry name" value="N-terminal domain of ligase-like"/>
    <property type="match status" value="4"/>
</dbReference>
<dbReference type="PROSITE" id="PS00455">
    <property type="entry name" value="AMP_BINDING"/>
    <property type="match status" value="1"/>
</dbReference>
<dbReference type="GO" id="GO:0006085">
    <property type="term" value="P:acetyl-CoA biosynthetic process"/>
    <property type="evidence" value="ECO:0007669"/>
    <property type="project" value="TreeGrafter"/>
</dbReference>
<sequence length="1043" mass="115828">MNILICAFHFFNISCLFDPFMKDAIENELVNVNKDKNEGMAGEEGISISTGLTSDRTVEDSIGVVEDSIGVEGVDGKDVVDSTTTTDTTTTAATANTTGNTLDGNFNLPWNSNRYINTSLKEQYNALYNHSITNPTFFLEQAIDRLSWYKQPTKCTNNNLQSLEYFSDGTLNACYNAIDRHPPDRTALIYDNDDGTSVRYTYAQCKARVCVIAGALHALGVRMGDVVCVYMPMMDDTLFVALACARIGAVHNVVFGGYSKESVVVRIKDSGAKVLVSVVEGTRGVQRLNFYKVVEEIIKEGGVSTALIIDGDCRGKGGNGCRGRGERDGKGGNEEGRGGNDCEGSERDGNKDNGKDNGNDKGKDNGKDNDSNPIVNPTTDPITNITNPNVNSKNFAKINFLSKMNVNTDIPCTPVKAEHPLFILYTSGSTGKPKGIIHSTAGYLLYAHLTTQHCFNTSSTSVFCCTADLGWITGHTYVLYGPMCIGMVSVVVGGLPTYPDVYRMWRIVERYGVTHFYTAPTLLRLLRKLVKEEEGECVVEDENVKDGGVDREEGKGENVKDGGVDREEGKGENVDEIVKDAVKDDKNIFVKNIIKDNIIKDNIIKGKNIIKDIIRNDNDKRRDDKREDKKYNNDNKDNNDKKDNNKDDNKYNKDNTIHPNDNNYNNKNNDKKTNTKYTVPSLRNYKKTGKHKTTQYNLSSLQVLGSVGEPINKETYVWYSRTFNGRPVIDCYWQTETGGIVVCPVAYVDGEVAECAGRGFLGIRVFVIRKDNDGKDGGKGNEGRVVKDSEDKGNEGKGKDESKGKDGGRVVNNNEDHPNNNKDNKDHNNTKDTNKINGRLYSYWSDEIEEHFNREGLVLAQENELGLIVLYGSWPGMARTILNDHARFTSTYTKHGVYYTGDEGVFYRGRLFVRGRADDIINVSGHRISTAEVESVCSQYVHEDERVVEVAMVGAPDEITGLCIVLFVVGDVCEGRLRAFLKRRIGAIINPRRVYFVKDLPKTRTGKIMRRVLKGLVCGEDIGDLSTIANEECIEEIRRVIAE</sequence>
<dbReference type="FunCoup" id="L7JU58">
    <property type="interactions" value="123"/>
</dbReference>
<feature type="compositionally biased region" description="Low complexity" evidence="6">
    <location>
        <begin position="372"/>
        <end position="388"/>
    </location>
</feature>
<evidence type="ECO:0000256" key="3">
    <source>
        <dbReference type="ARBA" id="ARBA00022598"/>
    </source>
</evidence>
<evidence type="ECO:0000256" key="6">
    <source>
        <dbReference type="SAM" id="MobiDB-lite"/>
    </source>
</evidence>
<dbReference type="HOGENOM" id="CLU_000022_3_6_1"/>
<dbReference type="Gene3D" id="3.30.300.30">
    <property type="match status" value="1"/>
</dbReference>
<accession>L7JU58</accession>
<dbReference type="GO" id="GO:0003987">
    <property type="term" value="F:acetate-CoA ligase activity"/>
    <property type="evidence" value="ECO:0007669"/>
    <property type="project" value="UniProtKB-EC"/>
</dbReference>
<feature type="region of interest" description="Disordered" evidence="6">
    <location>
        <begin position="619"/>
        <end position="678"/>
    </location>
</feature>
<evidence type="ECO:0000256" key="1">
    <source>
        <dbReference type="ARBA" id="ARBA00006432"/>
    </source>
</evidence>
<evidence type="ECO:0000259" key="8">
    <source>
        <dbReference type="Pfam" id="PF13193"/>
    </source>
</evidence>
<comment type="similarity">
    <text evidence="1">Belongs to the ATP-dependent AMP-binding enzyme family.</text>
</comment>
<organism evidence="10 11">
    <name type="scientific">Trachipleistophora hominis</name>
    <name type="common">Microsporidian parasite</name>
    <dbReference type="NCBI Taxonomy" id="72359"/>
    <lineage>
        <taxon>Eukaryota</taxon>
        <taxon>Fungi</taxon>
        <taxon>Fungi incertae sedis</taxon>
        <taxon>Microsporidia</taxon>
        <taxon>Pleistophoridae</taxon>
        <taxon>Trachipleistophora</taxon>
    </lineage>
</organism>
<dbReference type="EC" id="6.2.1.1" evidence="2"/>
<evidence type="ECO:0000259" key="7">
    <source>
        <dbReference type="Pfam" id="PF00501"/>
    </source>
</evidence>
<dbReference type="AlphaFoldDB" id="L7JU58"/>
<dbReference type="Pfam" id="PF00501">
    <property type="entry name" value="AMP-binding"/>
    <property type="match status" value="2"/>
</dbReference>
<dbReference type="SUPFAM" id="SSF56801">
    <property type="entry name" value="Acetyl-CoA synthetase-like"/>
    <property type="match status" value="2"/>
</dbReference>
<dbReference type="InterPro" id="IPR020845">
    <property type="entry name" value="AMP-binding_CS"/>
</dbReference>
<proteinExistence type="inferred from homology"/>
<reference evidence="10 11" key="1">
    <citation type="journal article" date="2012" name="PLoS Pathog.">
        <title>The genome of the obligate intracellular parasite Trachipleistophora hominis: new insights into microsporidian genome dynamics and reductive evolution.</title>
        <authorList>
            <person name="Heinz E."/>
            <person name="Williams T.A."/>
            <person name="Nakjang S."/>
            <person name="Noel C.J."/>
            <person name="Swan D.C."/>
            <person name="Goldberg A.V."/>
            <person name="Harris S.R."/>
            <person name="Weinmaier T."/>
            <person name="Markert S."/>
            <person name="Becher D."/>
            <person name="Bernhardt J."/>
            <person name="Dagan T."/>
            <person name="Hacker C."/>
            <person name="Lucocq J.M."/>
            <person name="Schweder T."/>
            <person name="Rattei T."/>
            <person name="Hall N."/>
            <person name="Hirt R.P."/>
            <person name="Embley T.M."/>
        </authorList>
    </citation>
    <scope>NUCLEOTIDE SEQUENCE [LARGE SCALE GENOMIC DNA]</scope>
</reference>
<evidence type="ECO:0000259" key="9">
    <source>
        <dbReference type="Pfam" id="PF16177"/>
    </source>
</evidence>
<keyword evidence="4" id="KW-0547">Nucleotide-binding</keyword>
<dbReference type="PANTHER" id="PTHR24095">
    <property type="entry name" value="ACETYL-COENZYME A SYNTHETASE"/>
    <property type="match status" value="1"/>
</dbReference>
<protein>
    <recommendedName>
        <fullName evidence="2">acetate--CoA ligase</fullName>
        <ecNumber evidence="2">6.2.1.1</ecNumber>
    </recommendedName>
</protein>
<dbReference type="InterPro" id="IPR045851">
    <property type="entry name" value="AMP-bd_C_sf"/>
</dbReference>
<keyword evidence="3 10" id="KW-0436">Ligase</keyword>
<evidence type="ECO:0000313" key="10">
    <source>
        <dbReference type="EMBL" id="ELQ74840.1"/>
    </source>
</evidence>
<feature type="compositionally biased region" description="Basic and acidic residues" evidence="6">
    <location>
        <begin position="619"/>
        <end position="656"/>
    </location>
</feature>
<name>L7JU58_TRAHO</name>
<dbReference type="InterPro" id="IPR000873">
    <property type="entry name" value="AMP-dep_synth/lig_dom"/>
</dbReference>
<keyword evidence="5" id="KW-0067">ATP-binding</keyword>
<dbReference type="Proteomes" id="UP000011185">
    <property type="component" value="Unassembled WGS sequence"/>
</dbReference>
<keyword evidence="11" id="KW-1185">Reference proteome</keyword>
<dbReference type="OrthoDB" id="1706066at2759"/>
<feature type="domain" description="AMP-binding enzyme C-terminal" evidence="8">
    <location>
        <begin position="942"/>
        <end position="1007"/>
    </location>
</feature>
<feature type="region of interest" description="Disordered" evidence="6">
    <location>
        <begin position="772"/>
        <end position="834"/>
    </location>
</feature>
<evidence type="ECO:0000256" key="4">
    <source>
        <dbReference type="ARBA" id="ARBA00022741"/>
    </source>
</evidence>
<dbReference type="InterPro" id="IPR025110">
    <property type="entry name" value="AMP-bd_C"/>
</dbReference>
<dbReference type="Pfam" id="PF13193">
    <property type="entry name" value="AMP-binding_C"/>
    <property type="match status" value="1"/>
</dbReference>
<evidence type="ECO:0000256" key="2">
    <source>
        <dbReference type="ARBA" id="ARBA00013275"/>
    </source>
</evidence>
<dbReference type="STRING" id="72359.L7JU58"/>
<dbReference type="EMBL" id="JH994016">
    <property type="protein sequence ID" value="ELQ74840.1"/>
    <property type="molecule type" value="Genomic_DNA"/>
</dbReference>
<dbReference type="Pfam" id="PF16177">
    <property type="entry name" value="ACAS_N"/>
    <property type="match status" value="1"/>
</dbReference>
<dbReference type="InterPro" id="IPR042099">
    <property type="entry name" value="ANL_N_sf"/>
</dbReference>
<feature type="domain" description="AMP-dependent synthetase/ligase" evidence="7">
    <location>
        <begin position="679"/>
        <end position="786"/>
    </location>
</feature>
<dbReference type="GO" id="GO:0005524">
    <property type="term" value="F:ATP binding"/>
    <property type="evidence" value="ECO:0007669"/>
    <property type="project" value="UniProtKB-KW"/>
</dbReference>
<feature type="region of interest" description="Disordered" evidence="6">
    <location>
        <begin position="317"/>
        <end position="388"/>
    </location>
</feature>
<dbReference type="InParanoid" id="L7JU58"/>
<dbReference type="VEuPathDB" id="MicrosporidiaDB:THOM_2222"/>
<feature type="region of interest" description="Disordered" evidence="6">
    <location>
        <begin position="545"/>
        <end position="572"/>
    </location>
</feature>
<dbReference type="InterPro" id="IPR032387">
    <property type="entry name" value="ACAS_N"/>
</dbReference>
<evidence type="ECO:0000313" key="11">
    <source>
        <dbReference type="Proteomes" id="UP000011185"/>
    </source>
</evidence>
<gene>
    <name evidence="10" type="ORF">THOM_2222</name>
</gene>